<keyword evidence="1" id="KW-0820">tRNA-binding</keyword>
<dbReference type="EMBL" id="CM017876">
    <property type="protein sequence ID" value="KAG1341979.1"/>
    <property type="molecule type" value="Genomic_DNA"/>
</dbReference>
<dbReference type="SUPFAM" id="SSF75217">
    <property type="entry name" value="alpha/beta knot"/>
    <property type="match status" value="1"/>
</dbReference>
<keyword evidence="10" id="KW-1185">Reference proteome</keyword>
<evidence type="ECO:0000259" key="8">
    <source>
        <dbReference type="Pfam" id="PF00588"/>
    </source>
</evidence>
<keyword evidence="4" id="KW-0949">S-adenosyl-L-methionine</keyword>
<dbReference type="Gene3D" id="3.40.1280.10">
    <property type="match status" value="1"/>
</dbReference>
<dbReference type="OrthoDB" id="241340at2759"/>
<dbReference type="AlphaFoldDB" id="A0A8K0I8J7"/>
<evidence type="ECO:0000256" key="3">
    <source>
        <dbReference type="ARBA" id="ARBA00022679"/>
    </source>
</evidence>
<feature type="region of interest" description="Disordered" evidence="7">
    <location>
        <begin position="321"/>
        <end position="348"/>
    </location>
</feature>
<name>A0A8K0I8J7_COCNU</name>
<dbReference type="CDD" id="cd18092">
    <property type="entry name" value="SpoU-like_TrmH"/>
    <property type="match status" value="1"/>
</dbReference>
<dbReference type="FunFam" id="3.40.1280.10:FF:000016">
    <property type="entry name" value="rRNA methylase-like protein"/>
    <property type="match status" value="1"/>
</dbReference>
<proteinExistence type="predicted"/>
<evidence type="ECO:0000256" key="4">
    <source>
        <dbReference type="ARBA" id="ARBA00022691"/>
    </source>
</evidence>
<dbReference type="InterPro" id="IPR001537">
    <property type="entry name" value="SpoU_MeTrfase"/>
</dbReference>
<keyword evidence="2" id="KW-0489">Methyltransferase</keyword>
<sequence length="364" mass="40541">MKMERRSEPEQGRTRWFPYRDLFRSGTASLRSEEIIEALDSYIMEARKERIRRAVENRSYSVCLVVEGLTDYGNVSAAFRSADALGIQSVHVIVSDNRKRYRDNRHVSMGAEKWLDIELWNSPMQCFMALRKRGYRIATTHLGNDSVSAYELDWSPPTAIVVGNEHICSHTDCRGISDDALQLSDLHCSIPMKGMVDSFNVSVAAGILMHHAVCDRVSRLPEELHPLPFLGPMDSHSGYSNKPSSHSHKPQPSPKDLLSSAKVMAEAAKSTLHHDTEKIDKAKVADAAADLLGAASHYGKFEEKNFGKYVEKAENYLHQYHSSHSSTTTTAAPHSSSAHSSGEAHSESGFGDYLKLAQGFLKKH</sequence>
<feature type="domain" description="tRNA/rRNA methyltransferase SpoU type" evidence="8">
    <location>
        <begin position="62"/>
        <end position="210"/>
    </location>
</feature>
<keyword evidence="3" id="KW-0808">Transferase</keyword>
<reference evidence="9" key="1">
    <citation type="journal article" date="2017" name="Gigascience">
        <title>The genome draft of coconut (Cocos nucifera).</title>
        <authorList>
            <person name="Xiao Y."/>
            <person name="Xu P."/>
            <person name="Fan H."/>
            <person name="Baudouin L."/>
            <person name="Xia W."/>
            <person name="Bocs S."/>
            <person name="Xu J."/>
            <person name="Li Q."/>
            <person name="Guo A."/>
            <person name="Zhou L."/>
            <person name="Li J."/>
            <person name="Wu Y."/>
            <person name="Ma Z."/>
            <person name="Armero A."/>
            <person name="Issali A.E."/>
            <person name="Liu N."/>
            <person name="Peng M."/>
            <person name="Yang Y."/>
        </authorList>
    </citation>
    <scope>NUCLEOTIDE SEQUENCE</scope>
    <source>
        <tissue evidence="9">Spear leaf of Hainan Tall coconut</tissue>
    </source>
</reference>
<evidence type="ECO:0000256" key="7">
    <source>
        <dbReference type="SAM" id="MobiDB-lite"/>
    </source>
</evidence>
<dbReference type="InterPro" id="IPR033671">
    <property type="entry name" value="TrmH"/>
</dbReference>
<evidence type="ECO:0000256" key="5">
    <source>
        <dbReference type="ARBA" id="ARBA00022694"/>
    </source>
</evidence>
<accession>A0A8K0I8J7</accession>
<keyword evidence="5" id="KW-0819">tRNA processing</keyword>
<keyword evidence="6" id="KW-0694">RNA-binding</keyword>
<organism evidence="9 10">
    <name type="scientific">Cocos nucifera</name>
    <name type="common">Coconut palm</name>
    <dbReference type="NCBI Taxonomy" id="13894"/>
    <lineage>
        <taxon>Eukaryota</taxon>
        <taxon>Viridiplantae</taxon>
        <taxon>Streptophyta</taxon>
        <taxon>Embryophyta</taxon>
        <taxon>Tracheophyta</taxon>
        <taxon>Spermatophyta</taxon>
        <taxon>Magnoliopsida</taxon>
        <taxon>Liliopsida</taxon>
        <taxon>Arecaceae</taxon>
        <taxon>Arecoideae</taxon>
        <taxon>Cocoseae</taxon>
        <taxon>Attaleinae</taxon>
        <taxon>Cocos</taxon>
    </lineage>
</organism>
<evidence type="ECO:0000256" key="2">
    <source>
        <dbReference type="ARBA" id="ARBA00022603"/>
    </source>
</evidence>
<gene>
    <name evidence="9" type="ORF">COCNU_05G002080</name>
</gene>
<dbReference type="GO" id="GO:0002938">
    <property type="term" value="P:tRNA guanine ribose methylation"/>
    <property type="evidence" value="ECO:0007669"/>
    <property type="project" value="TreeGrafter"/>
</dbReference>
<dbReference type="InterPro" id="IPR029026">
    <property type="entry name" value="tRNA_m1G_MTases_N"/>
</dbReference>
<dbReference type="Pfam" id="PF00588">
    <property type="entry name" value="SpoU_methylase"/>
    <property type="match status" value="1"/>
</dbReference>
<dbReference type="PANTHER" id="PTHR43453:SF1">
    <property type="entry name" value="TRNA_RRNA METHYLTRANSFERASE SPOU TYPE DOMAIN-CONTAINING PROTEIN"/>
    <property type="match status" value="1"/>
</dbReference>
<dbReference type="Proteomes" id="UP000797356">
    <property type="component" value="Chromosome 5"/>
</dbReference>
<evidence type="ECO:0000313" key="9">
    <source>
        <dbReference type="EMBL" id="KAG1341979.1"/>
    </source>
</evidence>
<dbReference type="GO" id="GO:0000049">
    <property type="term" value="F:tRNA binding"/>
    <property type="evidence" value="ECO:0007669"/>
    <property type="project" value="UniProtKB-KW"/>
</dbReference>
<reference evidence="9" key="2">
    <citation type="submission" date="2019-07" db="EMBL/GenBank/DDBJ databases">
        <authorList>
            <person name="Yang Y."/>
            <person name="Bocs S."/>
            <person name="Baudouin L."/>
        </authorList>
    </citation>
    <scope>NUCLEOTIDE SEQUENCE</scope>
    <source>
        <tissue evidence="9">Spear leaf of Hainan Tall coconut</tissue>
    </source>
</reference>
<dbReference type="GO" id="GO:0008173">
    <property type="term" value="F:RNA methyltransferase activity"/>
    <property type="evidence" value="ECO:0007669"/>
    <property type="project" value="InterPro"/>
</dbReference>
<feature type="compositionally biased region" description="Low complexity" evidence="7">
    <location>
        <begin position="322"/>
        <end position="348"/>
    </location>
</feature>
<protein>
    <submittedName>
        <fullName evidence="9">Putative nodulin-related protein 1</fullName>
    </submittedName>
</protein>
<evidence type="ECO:0000256" key="1">
    <source>
        <dbReference type="ARBA" id="ARBA00022555"/>
    </source>
</evidence>
<dbReference type="InterPro" id="IPR029028">
    <property type="entry name" value="Alpha/beta_knot_MTases"/>
</dbReference>
<evidence type="ECO:0000256" key="6">
    <source>
        <dbReference type="ARBA" id="ARBA00022884"/>
    </source>
</evidence>
<evidence type="ECO:0000313" key="10">
    <source>
        <dbReference type="Proteomes" id="UP000797356"/>
    </source>
</evidence>
<dbReference type="PANTHER" id="PTHR43453">
    <property type="entry name" value="RRNA METHYLASE-LIKE"/>
    <property type="match status" value="1"/>
</dbReference>
<feature type="region of interest" description="Disordered" evidence="7">
    <location>
        <begin position="235"/>
        <end position="260"/>
    </location>
</feature>
<comment type="caution">
    <text evidence="9">The sequence shown here is derived from an EMBL/GenBank/DDBJ whole genome shotgun (WGS) entry which is preliminary data.</text>
</comment>